<evidence type="ECO:0000256" key="1">
    <source>
        <dbReference type="ARBA" id="ARBA00008766"/>
    </source>
</evidence>
<reference evidence="7 8" key="1">
    <citation type="submission" date="2019-03" db="EMBL/GenBank/DDBJ databases">
        <title>Freshwater and sediment microbial communities from various areas in North America, analyzing microbe dynamics in response to fracking.</title>
        <authorList>
            <person name="Lamendella R."/>
        </authorList>
    </citation>
    <scope>NUCLEOTIDE SEQUENCE [LARGE SCALE GENOMIC DNA]</scope>
    <source>
        <strain evidence="7 8">175.2</strain>
    </source>
</reference>
<dbReference type="GO" id="GO:0070006">
    <property type="term" value="F:metalloaminopeptidase activity"/>
    <property type="evidence" value="ECO:0007669"/>
    <property type="project" value="InterPro"/>
</dbReference>
<organism evidence="7 8">
    <name type="scientific">Martelella mediterranea</name>
    <dbReference type="NCBI Taxonomy" id="293089"/>
    <lineage>
        <taxon>Bacteria</taxon>
        <taxon>Pseudomonadati</taxon>
        <taxon>Pseudomonadota</taxon>
        <taxon>Alphaproteobacteria</taxon>
        <taxon>Hyphomicrobiales</taxon>
        <taxon>Aurantimonadaceae</taxon>
        <taxon>Martelella</taxon>
    </lineage>
</organism>
<dbReference type="PANTHER" id="PTHR43763:SF6">
    <property type="entry name" value="XAA-PRO AMINOPEPTIDASE 1"/>
    <property type="match status" value="1"/>
</dbReference>
<dbReference type="InterPro" id="IPR000587">
    <property type="entry name" value="Creatinase_N"/>
</dbReference>
<dbReference type="OrthoDB" id="9806388at2"/>
<dbReference type="Pfam" id="PF01321">
    <property type="entry name" value="Creatinase_N"/>
    <property type="match status" value="1"/>
</dbReference>
<evidence type="ECO:0000259" key="5">
    <source>
        <dbReference type="Pfam" id="PF01321"/>
    </source>
</evidence>
<dbReference type="InterPro" id="IPR029149">
    <property type="entry name" value="Creatin/AminoP/Spt16_N"/>
</dbReference>
<evidence type="ECO:0000256" key="3">
    <source>
        <dbReference type="ARBA" id="ARBA00022801"/>
    </source>
</evidence>
<evidence type="ECO:0000313" key="7">
    <source>
        <dbReference type="EMBL" id="TCT39101.1"/>
    </source>
</evidence>
<keyword evidence="2" id="KW-0479">Metal-binding</keyword>
<evidence type="ECO:0000313" key="8">
    <source>
        <dbReference type="Proteomes" id="UP000295097"/>
    </source>
</evidence>
<proteinExistence type="inferred from homology"/>
<dbReference type="InterPro" id="IPR032416">
    <property type="entry name" value="Peptidase_M24_C"/>
</dbReference>
<comment type="caution">
    <text evidence="7">The sequence shown here is derived from an EMBL/GenBank/DDBJ whole genome shotgun (WGS) entry which is preliminary data.</text>
</comment>
<accession>A0A4V2V4F9</accession>
<feature type="domain" description="Peptidase M24 C-terminal" evidence="6">
    <location>
        <begin position="548"/>
        <end position="609"/>
    </location>
</feature>
<protein>
    <submittedName>
        <fullName evidence="7">Xaa-Pro aminopeptidase</fullName>
    </submittedName>
</protein>
<dbReference type="RefSeq" id="WP_132311410.1">
    <property type="nucleotide sequence ID" value="NZ_SMAR01000014.1"/>
</dbReference>
<dbReference type="InterPro" id="IPR036005">
    <property type="entry name" value="Creatinase/aminopeptidase-like"/>
</dbReference>
<dbReference type="SUPFAM" id="SSF53092">
    <property type="entry name" value="Creatinase/prolidase N-terminal domain"/>
    <property type="match status" value="1"/>
</dbReference>
<keyword evidence="8" id="KW-1185">Reference proteome</keyword>
<dbReference type="CDD" id="cd01085">
    <property type="entry name" value="APP"/>
    <property type="match status" value="1"/>
</dbReference>
<dbReference type="Pfam" id="PF16189">
    <property type="entry name" value="Creatinase_N_2"/>
    <property type="match status" value="1"/>
</dbReference>
<dbReference type="GO" id="GO:0046872">
    <property type="term" value="F:metal ion binding"/>
    <property type="evidence" value="ECO:0007669"/>
    <property type="project" value="UniProtKB-KW"/>
</dbReference>
<dbReference type="Pfam" id="PF16188">
    <property type="entry name" value="Peptidase_M24_C"/>
    <property type="match status" value="1"/>
</dbReference>
<feature type="domain" description="Peptidase M24" evidence="4">
    <location>
        <begin position="322"/>
        <end position="538"/>
    </location>
</feature>
<keyword evidence="7" id="KW-0031">Aminopeptidase</keyword>
<dbReference type="EMBL" id="SMAR01000014">
    <property type="protein sequence ID" value="TCT39101.1"/>
    <property type="molecule type" value="Genomic_DNA"/>
</dbReference>
<sequence length="609" mass="65879">MFQSFEVVSRPEQAAPRIKALRALFPELGINAVLVPRTDEYQGEYVPACAERLSWLTGFTGSAGMALVMEEKAMVFVDGRYTTQLAAQTDQSLFSAGDLVGCPPPVWIEQNKPEALKLGIDPWLHTPSEVERLEKALSAAGGQLVLLGHNPVDRIWSDRPSIPLEPVFVQPEAFAGEAASDKIAAMAATVREKKAKAILFSDSTSVAWLFNIRGNDVTHTPAPLSRALVDADGNATLFIEAEKLEGEAGGYLRRLAQVKAPGTLLGELEMLAKESGAVLLDRVSVPFAVLQAIESAGGRCVNVSDPVVERRAIKNEAEQNGARAAHVQDGAAMVSFLSWLDQQPPGSVSEIAAVKALEDARRKTGLRSQNPLKDISFDTISGSGPNAAIIHYRVNDDTDRMIQGGEMYLVDSGGQYQNGTTDITRTVAVGGVGDEQRRFFSLVLKGMIAVSTARFPKGTRGVDLDPLARIALWKAGADYAHGTGHGVGSYLSVHEAPQRLSKAGLAELKPGMIISNEPGFYRPGAFGIRIENLLLVTEAAPVEGGDIPMLGFETLTWCPIDTRLIVRDLLTSEETEWLNAYHAETREKLLPLVSDEHEAEWLENVTRPL</sequence>
<dbReference type="SUPFAM" id="SSF55920">
    <property type="entry name" value="Creatinase/aminopeptidase"/>
    <property type="match status" value="1"/>
</dbReference>
<name>A0A4V2V4F9_9HYPH</name>
<dbReference type="InterPro" id="IPR033740">
    <property type="entry name" value="Pept_M24B"/>
</dbReference>
<dbReference type="PANTHER" id="PTHR43763">
    <property type="entry name" value="XAA-PRO AMINOPEPTIDASE 1"/>
    <property type="match status" value="1"/>
</dbReference>
<keyword evidence="3" id="KW-0378">Hydrolase</keyword>
<dbReference type="Gene3D" id="3.40.350.10">
    <property type="entry name" value="Creatinase/prolidase N-terminal domain"/>
    <property type="match status" value="2"/>
</dbReference>
<dbReference type="GO" id="GO:0005737">
    <property type="term" value="C:cytoplasm"/>
    <property type="evidence" value="ECO:0007669"/>
    <property type="project" value="UniProtKB-ARBA"/>
</dbReference>
<dbReference type="InterPro" id="IPR050422">
    <property type="entry name" value="X-Pro_aminopeptidase_P"/>
</dbReference>
<comment type="similarity">
    <text evidence="1">Belongs to the peptidase M24B family.</text>
</comment>
<gene>
    <name evidence="7" type="ORF">EDC90_101466</name>
</gene>
<dbReference type="FunFam" id="3.90.230.10:FF:000009">
    <property type="entry name" value="xaa-Pro aminopeptidase 2"/>
    <property type="match status" value="1"/>
</dbReference>
<evidence type="ECO:0000259" key="6">
    <source>
        <dbReference type="Pfam" id="PF16188"/>
    </source>
</evidence>
<dbReference type="Pfam" id="PF00557">
    <property type="entry name" value="Peptidase_M24"/>
    <property type="match status" value="1"/>
</dbReference>
<dbReference type="Gene3D" id="3.90.230.10">
    <property type="entry name" value="Creatinase/methionine aminopeptidase superfamily"/>
    <property type="match status" value="1"/>
</dbReference>
<evidence type="ECO:0000256" key="2">
    <source>
        <dbReference type="ARBA" id="ARBA00022723"/>
    </source>
</evidence>
<dbReference type="Proteomes" id="UP000295097">
    <property type="component" value="Unassembled WGS sequence"/>
</dbReference>
<feature type="domain" description="Creatinase N-terminal" evidence="5">
    <location>
        <begin position="17"/>
        <end position="140"/>
    </location>
</feature>
<keyword evidence="7" id="KW-0645">Protease</keyword>
<evidence type="ECO:0000259" key="4">
    <source>
        <dbReference type="Pfam" id="PF00557"/>
    </source>
</evidence>
<dbReference type="InterPro" id="IPR000994">
    <property type="entry name" value="Pept_M24"/>
</dbReference>
<dbReference type="AlphaFoldDB" id="A0A4V2V4F9"/>